<evidence type="ECO:0000313" key="1">
    <source>
        <dbReference type="EMBL" id="QHW35673.1"/>
    </source>
</evidence>
<name>A0A6C0PCI5_9BACL</name>
<reference evidence="1 2" key="1">
    <citation type="submission" date="2020-02" db="EMBL/GenBank/DDBJ databases">
        <title>Paenibacillus sp. nov., isolated from rhizosphere soil of tomato.</title>
        <authorList>
            <person name="Weon H.-Y."/>
            <person name="Lee S.A."/>
        </authorList>
    </citation>
    <scope>NUCLEOTIDE SEQUENCE [LARGE SCALE GENOMIC DNA]</scope>
    <source>
        <strain evidence="1 2">14171R-81</strain>
        <plasmid evidence="1 2">unnamed2</plasmid>
    </source>
</reference>
<dbReference type="EMBL" id="CP048288">
    <property type="protein sequence ID" value="QHW35673.1"/>
    <property type="molecule type" value="Genomic_DNA"/>
</dbReference>
<gene>
    <name evidence="1" type="ORF">GZH47_32770</name>
</gene>
<dbReference type="KEGG" id="prz:GZH47_32770"/>
<evidence type="ECO:0000313" key="2">
    <source>
        <dbReference type="Proteomes" id="UP000479114"/>
    </source>
</evidence>
<accession>A0A6C0PCI5</accession>
<dbReference type="AlphaFoldDB" id="A0A6C0PCI5"/>
<geneLocation type="plasmid" evidence="1 2">
    <name>unnamed2</name>
</geneLocation>
<protein>
    <submittedName>
        <fullName evidence="1">Uncharacterized protein</fullName>
    </submittedName>
</protein>
<dbReference type="RefSeq" id="WP_162645806.1">
    <property type="nucleotide sequence ID" value="NZ_CP048288.1"/>
</dbReference>
<keyword evidence="1" id="KW-0614">Plasmid</keyword>
<dbReference type="Proteomes" id="UP000479114">
    <property type="component" value="Plasmid unnamed2"/>
</dbReference>
<proteinExistence type="predicted"/>
<organism evidence="1 2">
    <name type="scientific">Paenibacillus rhizovicinus</name>
    <dbReference type="NCBI Taxonomy" id="2704463"/>
    <lineage>
        <taxon>Bacteria</taxon>
        <taxon>Bacillati</taxon>
        <taxon>Bacillota</taxon>
        <taxon>Bacilli</taxon>
        <taxon>Bacillales</taxon>
        <taxon>Paenibacillaceae</taxon>
        <taxon>Paenibacillus</taxon>
    </lineage>
</organism>
<sequence>MAKAVPFPVDFKEQHNNRIFKHVSFPGEPGTYRIRAINNGLNTVSTIHQKSISTGIDATDIEGQRYRIKAVLSEPDTGISESYWLSTRHEDYVGVQAFNQYRIRGISLEGWKSDWVYSEARDEANHIVVYEMLYDLLNIIEMIDDEKIEAFLQLMTSDAYQAVSHSEFVRFIPSLEPDELLEHLISETFDSESDRSNVVNESLVAQLKSSFDFIGKSLYSSFKEDFLADKREFADIMKMYRAYDRFQQKPSDIVSMVVEIFLEEYLENIVKASNIEVLLENDENKAIYLEGRYALDVKAEVLRAAYTLMPHDNFVFHANSTVKLLTEPIFREDVNYRIVQETKETLSVFASHLQEALGVTPSEELFFFMRMMFQEAYMPYMLMDQRIAEVMINLIDDADYISGSDGIIEYDVVEGDDVNKRMFLYDLAWNLILGDKDFRYDYEIGLMDKFLNHMTSKRHALVNYHFYEYVDALAEMGERFTLRYKEMPFTPSEQLSIGSKEQTARRFKTSSSVQEDTDLIASDSTKLAPSAAERLSDYMDVLLAEQLTNRSTPQETEHENFVVHYADVAATSDDLRGLVKEYYRILASERLGISPDLGASRSELFHVSANDLVSPQYKPHLWAKYNLHLKTSRDISVTTSLKDQFKLDGREKVLYALGDISAGWPIGHFILGTNTLKG</sequence>
<keyword evidence="2" id="KW-1185">Reference proteome</keyword>